<reference evidence="1 2" key="1">
    <citation type="submission" date="2024-10" db="EMBL/GenBank/DDBJ databases">
        <authorList>
            <person name="Kim D."/>
        </authorList>
    </citation>
    <scope>NUCLEOTIDE SEQUENCE [LARGE SCALE GENOMIC DNA]</scope>
    <source>
        <strain evidence="1">BH-2024</strain>
    </source>
</reference>
<proteinExistence type="predicted"/>
<sequence length="218" mass="24407">MIALLGMVPAPSSAALAHCSDPSPFGSAPLLQSSDWDLASIESSLSPDPSLDDLLSSTSGASSDLELVDPLQLSQEFSAYIRYQFEHCANDSVARVPPFPPPPNAMALFPLSPHDQKRKDEAEQHAQLVEKQAERNAQIALRMSPYRKLQERIQTAQRRQTLQKTKRKFSLKNGPMELGTKREEEGRFRGNLNSSRSVRRWRMEMTAICGENAQKKMR</sequence>
<accession>A0ABD2KEZ7</accession>
<dbReference type="Proteomes" id="UP001620626">
    <property type="component" value="Unassembled WGS sequence"/>
</dbReference>
<evidence type="ECO:0000313" key="1">
    <source>
        <dbReference type="EMBL" id="KAL3101245.1"/>
    </source>
</evidence>
<protein>
    <submittedName>
        <fullName evidence="1">Uncharacterized protein</fullName>
    </submittedName>
</protein>
<organism evidence="1 2">
    <name type="scientific">Heterodera trifolii</name>
    <dbReference type="NCBI Taxonomy" id="157864"/>
    <lineage>
        <taxon>Eukaryota</taxon>
        <taxon>Metazoa</taxon>
        <taxon>Ecdysozoa</taxon>
        <taxon>Nematoda</taxon>
        <taxon>Chromadorea</taxon>
        <taxon>Rhabditida</taxon>
        <taxon>Tylenchina</taxon>
        <taxon>Tylenchomorpha</taxon>
        <taxon>Tylenchoidea</taxon>
        <taxon>Heteroderidae</taxon>
        <taxon>Heteroderinae</taxon>
        <taxon>Heterodera</taxon>
    </lineage>
</organism>
<comment type="caution">
    <text evidence="1">The sequence shown here is derived from an EMBL/GenBank/DDBJ whole genome shotgun (WGS) entry which is preliminary data.</text>
</comment>
<keyword evidence="2" id="KW-1185">Reference proteome</keyword>
<evidence type="ECO:0000313" key="2">
    <source>
        <dbReference type="Proteomes" id="UP001620626"/>
    </source>
</evidence>
<dbReference type="EMBL" id="JBICBT010000783">
    <property type="protein sequence ID" value="KAL3101245.1"/>
    <property type="molecule type" value="Genomic_DNA"/>
</dbReference>
<gene>
    <name evidence="1" type="ORF">niasHT_028001</name>
</gene>
<name>A0ABD2KEZ7_9BILA</name>
<dbReference type="AlphaFoldDB" id="A0ABD2KEZ7"/>